<protein>
    <recommendedName>
        <fullName evidence="1">SPOR domain-containing protein</fullName>
    </recommendedName>
</protein>
<evidence type="ECO:0000313" key="2">
    <source>
        <dbReference type="EMBL" id="AGN70788.1"/>
    </source>
</evidence>
<dbReference type="InterPro" id="IPR007730">
    <property type="entry name" value="SPOR-like_dom"/>
</dbReference>
<accession>R9UNE2</accession>
<dbReference type="NCBIfam" id="TIGR02669">
    <property type="entry name" value="SpoIID_LytB"/>
    <property type="match status" value="1"/>
</dbReference>
<dbReference type="PANTHER" id="PTHR30032">
    <property type="entry name" value="N-ACETYLMURAMOYL-L-ALANINE AMIDASE-RELATED"/>
    <property type="match status" value="1"/>
</dbReference>
<dbReference type="EMBL" id="CP003422">
    <property type="protein sequence ID" value="AGN70788.1"/>
    <property type="molecule type" value="Genomic_DNA"/>
</dbReference>
<organism evidence="2 3">
    <name type="scientific">Paenibacillus mucilaginosus K02</name>
    <dbReference type="NCBI Taxonomy" id="997761"/>
    <lineage>
        <taxon>Bacteria</taxon>
        <taxon>Bacillati</taxon>
        <taxon>Bacillota</taxon>
        <taxon>Bacilli</taxon>
        <taxon>Bacillales</taxon>
        <taxon>Paenibacillaceae</taxon>
        <taxon>Paenibacillus</taxon>
    </lineage>
</organism>
<dbReference type="InterPro" id="IPR013486">
    <property type="entry name" value="SpoIID/LytB"/>
</dbReference>
<dbReference type="Proteomes" id="UP000007392">
    <property type="component" value="Chromosome"/>
</dbReference>
<dbReference type="GO" id="GO:0042834">
    <property type="term" value="F:peptidoglycan binding"/>
    <property type="evidence" value="ECO:0007669"/>
    <property type="project" value="InterPro"/>
</dbReference>
<dbReference type="KEGG" id="pmw:B2K_40130"/>
<dbReference type="Pfam" id="PF08486">
    <property type="entry name" value="SpoIID"/>
    <property type="match status" value="1"/>
</dbReference>
<sequence length="680" mass="68972">MAALLLVTGSLGLDPWGDLTGGTAAGGTVSAAPAAALPPMLDKIRVALFIDTGKYVSAASAVTLSAEAGVALSLRGAGGEALQAPGTAKGAVRVQADGYYALLPETGSAADAAAQAARLAGGAGSGVRQRGAAYQAYLGPFATKEAAAAAAAKQPGAAVAGPHYASAGSYAGLAEAQAAAAQIAAAGFAADPALHGAGYAVFVGGAADAAALEALKAQVAAAVPGVTLTPVDASLGYAVLRRELAGTAAVDAAAFGGGAKLWAEPAGGAASGIKVDERYDRAYRGGIEVSVYNGKLAVVNELPFQEYLYSVLGSELGASWPAEALKAQAVAARTYALKQGMKYGIAHISDTTTDQAYKGVSVEFPTALEAVKATEGEVLTYGGSLIDPLYYSNAGGKTAESTEVWGNAVPYLKSASSPDEGAQNGKKTWYKIVTPSGRMGYIRSDYAQATGEKNPAGLPYYEGNTTGTNVRGAPYVDDTANPSLFTVDIGDRFVVIGEAVESNAYAWIRGPFDSAKLKEKLGSQVSGSITSLEVTSRGASGRATAVSVNGQPVKAAYPDSLRGLLGGLPSTRFEIEETGRYTIQGAEGTVRTRTPGSSPVYIAGGTAAPRKSDAEAPLFVMNGAGQVRAATDDAQFIFKGTGFGHGLGMSQWGAKGYAEQGLDYRAILRTYYTGAEITRP</sequence>
<dbReference type="GO" id="GO:0030288">
    <property type="term" value="C:outer membrane-bounded periplasmic space"/>
    <property type="evidence" value="ECO:0007669"/>
    <property type="project" value="TreeGrafter"/>
</dbReference>
<evidence type="ECO:0000313" key="3">
    <source>
        <dbReference type="Proteomes" id="UP000007392"/>
    </source>
</evidence>
<dbReference type="InterPro" id="IPR051922">
    <property type="entry name" value="Bact_Sporulation_Assoc"/>
</dbReference>
<dbReference type="GO" id="GO:0030435">
    <property type="term" value="P:sporulation resulting in formation of a cellular spore"/>
    <property type="evidence" value="ECO:0007669"/>
    <property type="project" value="InterPro"/>
</dbReference>
<feature type="domain" description="SPOR" evidence="1">
    <location>
        <begin position="157"/>
        <end position="233"/>
    </location>
</feature>
<dbReference type="PROSITE" id="PS51724">
    <property type="entry name" value="SPOR"/>
    <property type="match status" value="1"/>
</dbReference>
<reference evidence="2 3" key="1">
    <citation type="submission" date="2013-06" db="EMBL/GenBank/DDBJ databases">
        <title>Complete genome sequence of Paenibacillus mucilaginosus K02.</title>
        <authorList>
            <person name="Xiao B."/>
            <person name="Sun L."/>
            <person name="Xiao L."/>
            <person name="Lian B."/>
        </authorList>
    </citation>
    <scope>NUCLEOTIDE SEQUENCE [LARGE SCALE GENOMIC DNA]</scope>
    <source>
        <strain evidence="2 3">K02</strain>
    </source>
</reference>
<gene>
    <name evidence="2" type="ORF">B2K_40130</name>
</gene>
<dbReference type="PANTHER" id="PTHR30032:SF4">
    <property type="entry name" value="AMIDASE ENHANCER"/>
    <property type="match status" value="1"/>
</dbReference>
<dbReference type="HOGENOM" id="CLU_021203_3_0_9"/>
<proteinExistence type="predicted"/>
<evidence type="ECO:0000259" key="1">
    <source>
        <dbReference type="PROSITE" id="PS51724"/>
    </source>
</evidence>
<dbReference type="InterPro" id="IPR013693">
    <property type="entry name" value="SpoIID/LytB_N"/>
</dbReference>
<dbReference type="AlphaFoldDB" id="R9UNE2"/>
<name>R9UNE2_9BACL</name>